<dbReference type="NCBIfam" id="TIGR01167">
    <property type="entry name" value="LPXTG_anchor"/>
    <property type="match status" value="1"/>
</dbReference>
<dbReference type="AlphaFoldDB" id="A0A1N6QY22"/>
<keyword evidence="2" id="KW-1133">Transmembrane helix</keyword>
<dbReference type="Proteomes" id="UP000186004">
    <property type="component" value="Unassembled WGS sequence"/>
</dbReference>
<feature type="chain" id="PRO_5039563626" evidence="3">
    <location>
        <begin position="39"/>
        <end position="138"/>
    </location>
</feature>
<keyword evidence="2" id="KW-0812">Transmembrane</keyword>
<protein>
    <submittedName>
        <fullName evidence="4">LPXTG-motif cell wall anchor domain-containing protein</fullName>
    </submittedName>
</protein>
<name>A0A1N6QY22_9ACTN</name>
<evidence type="ECO:0000256" key="3">
    <source>
        <dbReference type="SAM" id="SignalP"/>
    </source>
</evidence>
<organism evidence="4 5">
    <name type="scientific">Micromonospora avicenniae</name>
    <dbReference type="NCBI Taxonomy" id="1198245"/>
    <lineage>
        <taxon>Bacteria</taxon>
        <taxon>Bacillati</taxon>
        <taxon>Actinomycetota</taxon>
        <taxon>Actinomycetes</taxon>
        <taxon>Micromonosporales</taxon>
        <taxon>Micromonosporaceae</taxon>
        <taxon>Micromonospora</taxon>
    </lineage>
</organism>
<evidence type="ECO:0000256" key="1">
    <source>
        <dbReference type="SAM" id="MobiDB-lite"/>
    </source>
</evidence>
<gene>
    <name evidence="4" type="ORF">SAMN05444858_101527</name>
</gene>
<evidence type="ECO:0000313" key="5">
    <source>
        <dbReference type="Proteomes" id="UP000186004"/>
    </source>
</evidence>
<evidence type="ECO:0000313" key="4">
    <source>
        <dbReference type="EMBL" id="SIQ21530.1"/>
    </source>
</evidence>
<keyword evidence="3" id="KW-0732">Signal</keyword>
<feature type="transmembrane region" description="Helical" evidence="2">
    <location>
        <begin position="114"/>
        <end position="132"/>
    </location>
</feature>
<keyword evidence="5" id="KW-1185">Reference proteome</keyword>
<accession>A0A1N6QY22</accession>
<feature type="compositionally biased region" description="Pro residues" evidence="1">
    <location>
        <begin position="82"/>
        <end position="98"/>
    </location>
</feature>
<keyword evidence="2" id="KW-0472">Membrane</keyword>
<evidence type="ECO:0000256" key="2">
    <source>
        <dbReference type="SAM" id="Phobius"/>
    </source>
</evidence>
<reference evidence="4 5" key="1">
    <citation type="submission" date="2017-01" db="EMBL/GenBank/DDBJ databases">
        <authorList>
            <person name="Mah S.A."/>
            <person name="Swanson W.J."/>
            <person name="Moy G.W."/>
            <person name="Vacquier V.D."/>
        </authorList>
    </citation>
    <scope>NUCLEOTIDE SEQUENCE [LARGE SCALE GENOMIC DNA]</scope>
    <source>
        <strain evidence="4 5">DSM 45758</strain>
    </source>
</reference>
<feature type="signal peptide" evidence="3">
    <location>
        <begin position="1"/>
        <end position="38"/>
    </location>
</feature>
<feature type="region of interest" description="Disordered" evidence="1">
    <location>
        <begin position="63"/>
        <end position="111"/>
    </location>
</feature>
<proteinExistence type="predicted"/>
<sequence length="138" mass="13668">MFLREGIVRMSGTAAKRLVGAALAAAAGVMLVVTPAFNPAAASPGAPAVAPVPAPVAGGAVAVAPTEPSRSGRVTFEVRPASPQPTPPTPQPAPPTPQPTHGGQLPVTGGGRSVPMLAALGSALLLLGWLAARRRRPI</sequence>
<dbReference type="EMBL" id="FTNF01000001">
    <property type="protein sequence ID" value="SIQ21530.1"/>
    <property type="molecule type" value="Genomic_DNA"/>
</dbReference>